<sequence>MQKSIQSLNDSQLKAERKGIQSAQDQYFSRNESNLNFEKLKGIKDNYQEQSRYIFGKRKLSNQSNAPSEALSISHQSQSNNSTLYQRFSNMKKQRQLISSRQVDSFYPIQVIVDNKDLHDNSFEDYQDSTASRKLNTFRMDKLDTQQSAINQYDLLRRSLNDSNISKYNTSSQAYQSEQQYQSRVKSVRDLIKTYRVKQPFQIDPNISYTEIQQQND</sequence>
<proteinExistence type="predicted"/>
<dbReference type="InParanoid" id="A0A078AFL4"/>
<reference evidence="2 3" key="1">
    <citation type="submission" date="2014-06" db="EMBL/GenBank/DDBJ databases">
        <authorList>
            <person name="Swart Estienne"/>
        </authorList>
    </citation>
    <scope>NUCLEOTIDE SEQUENCE [LARGE SCALE GENOMIC DNA]</scope>
    <source>
        <strain evidence="2 3">130c</strain>
    </source>
</reference>
<evidence type="ECO:0000313" key="3">
    <source>
        <dbReference type="Proteomes" id="UP000039865"/>
    </source>
</evidence>
<gene>
    <name evidence="2" type="primary">Contig13940.g14876</name>
    <name evidence="2" type="ORF">STYLEM_10016</name>
</gene>
<feature type="compositionally biased region" description="Polar residues" evidence="1">
    <location>
        <begin position="1"/>
        <end position="12"/>
    </location>
</feature>
<name>A0A078AFL4_STYLE</name>
<dbReference type="EMBL" id="CCKQ01009513">
    <property type="protein sequence ID" value="CDW81010.1"/>
    <property type="molecule type" value="Genomic_DNA"/>
</dbReference>
<dbReference type="AlphaFoldDB" id="A0A078AFL4"/>
<evidence type="ECO:0000313" key="2">
    <source>
        <dbReference type="EMBL" id="CDW81010.1"/>
    </source>
</evidence>
<organism evidence="2 3">
    <name type="scientific">Stylonychia lemnae</name>
    <name type="common">Ciliate</name>
    <dbReference type="NCBI Taxonomy" id="5949"/>
    <lineage>
        <taxon>Eukaryota</taxon>
        <taxon>Sar</taxon>
        <taxon>Alveolata</taxon>
        <taxon>Ciliophora</taxon>
        <taxon>Intramacronucleata</taxon>
        <taxon>Spirotrichea</taxon>
        <taxon>Stichotrichia</taxon>
        <taxon>Sporadotrichida</taxon>
        <taxon>Oxytrichidae</taxon>
        <taxon>Stylonychinae</taxon>
        <taxon>Stylonychia</taxon>
    </lineage>
</organism>
<accession>A0A078AFL4</accession>
<keyword evidence="3" id="KW-1185">Reference proteome</keyword>
<feature type="region of interest" description="Disordered" evidence="1">
    <location>
        <begin position="1"/>
        <end position="27"/>
    </location>
</feature>
<protein>
    <submittedName>
        <fullName evidence="2">Uncharacterized protein</fullName>
    </submittedName>
</protein>
<evidence type="ECO:0000256" key="1">
    <source>
        <dbReference type="SAM" id="MobiDB-lite"/>
    </source>
</evidence>
<dbReference type="Proteomes" id="UP000039865">
    <property type="component" value="Unassembled WGS sequence"/>
</dbReference>